<comment type="subcellular location">
    <subcellularLocation>
        <location evidence="1">Mitochondrion</location>
    </subcellularLocation>
</comment>
<dbReference type="GO" id="GO:0005739">
    <property type="term" value="C:mitochondrion"/>
    <property type="evidence" value="ECO:0007669"/>
    <property type="project" value="UniProtKB-SubCell"/>
</dbReference>
<protein>
    <recommendedName>
        <fullName evidence="1">Altered inheritance of mitochondria protein 41</fullName>
    </recommendedName>
</protein>
<dbReference type="InterPro" id="IPR019004">
    <property type="entry name" value="YqeY/Aim41"/>
</dbReference>
<dbReference type="EMBL" id="ML996085">
    <property type="protein sequence ID" value="KAF2153281.1"/>
    <property type="molecule type" value="Genomic_DNA"/>
</dbReference>
<dbReference type="Gene3D" id="1.10.1510.10">
    <property type="entry name" value="Uncharacterised protein YqeY/AIM41 PF09424, N-terminal domain"/>
    <property type="match status" value="1"/>
</dbReference>
<sequence>MQAIRPLRCIRGIPRPMYSTRWILSRFNSTASTPPALLSKLREDLKTSMRAKDANRLAVVRGLLNEVANAGKTSTPITSDLQLLGVVRKRIAAARTAKDEAAAAGRQDLADKEESQIKLLDEYAANVETWSDDKIGQVVTAAVEQMKAAGDKLGMGDVIKKLLAPGGDLDGKPVEKSKVSIAVKRALS</sequence>
<dbReference type="InterPro" id="IPR003789">
    <property type="entry name" value="Asn/Gln_tRNA_amidoTrase-B-like"/>
</dbReference>
<comment type="caution">
    <text evidence="2">The sequence shown here is derived from an EMBL/GenBank/DDBJ whole genome shotgun (WGS) entry which is preliminary data.</text>
</comment>
<evidence type="ECO:0000256" key="1">
    <source>
        <dbReference type="RuleBase" id="RU365099"/>
    </source>
</evidence>
<dbReference type="OrthoDB" id="538640at2759"/>
<gene>
    <name evidence="1" type="primary">AIM41</name>
    <name evidence="2" type="ORF">K461DRAFT_312700</name>
</gene>
<evidence type="ECO:0000313" key="2">
    <source>
        <dbReference type="EMBL" id="KAF2153281.1"/>
    </source>
</evidence>
<proteinExistence type="inferred from homology"/>
<evidence type="ECO:0000313" key="3">
    <source>
        <dbReference type="Proteomes" id="UP000799439"/>
    </source>
</evidence>
<dbReference type="Pfam" id="PF09424">
    <property type="entry name" value="YqeY"/>
    <property type="match status" value="1"/>
</dbReference>
<dbReference type="PANTHER" id="PTHR28055:SF1">
    <property type="entry name" value="ALTERED INHERITANCE OF MITOCHONDRIA PROTEIN 41, MITOCHONDRIAL"/>
    <property type="match status" value="1"/>
</dbReference>
<dbReference type="GO" id="GO:0016884">
    <property type="term" value="F:carbon-nitrogen ligase activity, with glutamine as amido-N-donor"/>
    <property type="evidence" value="ECO:0007669"/>
    <property type="project" value="UniProtKB-UniRule"/>
</dbReference>
<keyword evidence="3" id="KW-1185">Reference proteome</keyword>
<reference evidence="2" key="1">
    <citation type="journal article" date="2020" name="Stud. Mycol.">
        <title>101 Dothideomycetes genomes: a test case for predicting lifestyles and emergence of pathogens.</title>
        <authorList>
            <person name="Haridas S."/>
            <person name="Albert R."/>
            <person name="Binder M."/>
            <person name="Bloem J."/>
            <person name="Labutti K."/>
            <person name="Salamov A."/>
            <person name="Andreopoulos B."/>
            <person name="Baker S."/>
            <person name="Barry K."/>
            <person name="Bills G."/>
            <person name="Bluhm B."/>
            <person name="Cannon C."/>
            <person name="Castanera R."/>
            <person name="Culley D."/>
            <person name="Daum C."/>
            <person name="Ezra D."/>
            <person name="Gonzalez J."/>
            <person name="Henrissat B."/>
            <person name="Kuo A."/>
            <person name="Liang C."/>
            <person name="Lipzen A."/>
            <person name="Lutzoni F."/>
            <person name="Magnuson J."/>
            <person name="Mondo S."/>
            <person name="Nolan M."/>
            <person name="Ohm R."/>
            <person name="Pangilinan J."/>
            <person name="Park H.-J."/>
            <person name="Ramirez L."/>
            <person name="Alfaro M."/>
            <person name="Sun H."/>
            <person name="Tritt A."/>
            <person name="Yoshinaga Y."/>
            <person name="Zwiers L.-H."/>
            <person name="Turgeon B."/>
            <person name="Goodwin S."/>
            <person name="Spatafora J."/>
            <person name="Crous P."/>
            <person name="Grigoriev I."/>
        </authorList>
    </citation>
    <scope>NUCLEOTIDE SEQUENCE</scope>
    <source>
        <strain evidence="2">CBS 260.36</strain>
    </source>
</reference>
<organism evidence="2 3">
    <name type="scientific">Myriangium duriaei CBS 260.36</name>
    <dbReference type="NCBI Taxonomy" id="1168546"/>
    <lineage>
        <taxon>Eukaryota</taxon>
        <taxon>Fungi</taxon>
        <taxon>Dikarya</taxon>
        <taxon>Ascomycota</taxon>
        <taxon>Pezizomycotina</taxon>
        <taxon>Dothideomycetes</taxon>
        <taxon>Dothideomycetidae</taxon>
        <taxon>Myriangiales</taxon>
        <taxon>Myriangiaceae</taxon>
        <taxon>Myriangium</taxon>
    </lineage>
</organism>
<comment type="similarity">
    <text evidence="1">Belongs to the AIM41 family.</text>
</comment>
<name>A0A9P4MN16_9PEZI</name>
<dbReference type="PANTHER" id="PTHR28055">
    <property type="entry name" value="ALTERED INHERITANCE OF MITOCHONDRIA PROTEIN 41, MITOCHONDRIAL"/>
    <property type="match status" value="1"/>
</dbReference>
<accession>A0A9P4MN16</accession>
<dbReference type="SUPFAM" id="SSF89095">
    <property type="entry name" value="GatB/YqeY motif"/>
    <property type="match status" value="1"/>
</dbReference>
<dbReference type="Proteomes" id="UP000799439">
    <property type="component" value="Unassembled WGS sequence"/>
</dbReference>
<keyword evidence="1" id="KW-0496">Mitochondrion</keyword>
<dbReference type="InterPro" id="IPR042184">
    <property type="entry name" value="YqeY/Aim41_N"/>
</dbReference>
<dbReference type="AlphaFoldDB" id="A0A9P4MN16"/>